<dbReference type="AlphaFoldDB" id="A0A1A3P8C4"/>
<dbReference type="PROSITE" id="PS51257">
    <property type="entry name" value="PROKAR_LIPOPROTEIN"/>
    <property type="match status" value="1"/>
</dbReference>
<evidence type="ECO:0000313" key="6">
    <source>
        <dbReference type="Proteomes" id="UP000093928"/>
    </source>
</evidence>
<dbReference type="InterPro" id="IPR003399">
    <property type="entry name" value="Mce/MlaD"/>
</dbReference>
<dbReference type="Pfam" id="PF02470">
    <property type="entry name" value="MlaD"/>
    <property type="match status" value="1"/>
</dbReference>
<reference evidence="5 6" key="1">
    <citation type="submission" date="2016-06" db="EMBL/GenBank/DDBJ databases">
        <authorList>
            <person name="Kjaerup R.B."/>
            <person name="Dalgaard T.S."/>
            <person name="Juul-Madsen H.R."/>
        </authorList>
    </citation>
    <scope>NUCLEOTIDE SEQUENCE [LARGE SCALE GENOMIC DNA]</scope>
    <source>
        <strain evidence="5 6">1165133.8</strain>
    </source>
</reference>
<feature type="coiled-coil region" evidence="1">
    <location>
        <begin position="201"/>
        <end position="228"/>
    </location>
</feature>
<dbReference type="InterPro" id="IPR052336">
    <property type="entry name" value="MlaD_Phospholipid_Transporter"/>
</dbReference>
<evidence type="ECO:0000313" key="5">
    <source>
        <dbReference type="EMBL" id="OBK30411.1"/>
    </source>
</evidence>
<name>A0A1A3P8C4_MYCAS</name>
<comment type="caution">
    <text evidence="5">The sequence shown here is derived from an EMBL/GenBank/DDBJ whole genome shotgun (WGS) entry which is preliminary data.</text>
</comment>
<evidence type="ECO:0000256" key="1">
    <source>
        <dbReference type="SAM" id="Coils"/>
    </source>
</evidence>
<proteinExistence type="predicted"/>
<protein>
    <submittedName>
        <fullName evidence="5">Mammalian cell entry protein</fullName>
    </submittedName>
</protein>
<sequence>MTDARGKAAAALAAAAILTSGCSTNGLASLPLPAPGMGSGGYELTAIFANALNLPMNAKVKLAGADVGQVEAMVAHNYTAVTTLRIRDGVLLPKGSTAELRTATPLGDVFVSVRPPAEISPSTPMLRNCDTIDLESTAAAATVESVLSSAAILVNGGAVRNFTNIISGFGRATGDQGQAFGDLIRKSNQLLGTMDARSDQISNALTEMSRLAEQLDTKNQTLNELMVAARPATSALAANTTELSNLVIQVGETSRMLSRFPSLGGTDTSGRSVIRDLNTVAAAANDIAVSPDTSWLPLNRMMGPLIKLTAGSAISVDASVDQLILGAIPDIGFPGDRGLHGPSRFTWNEFVGSLKYMLWRLQERVVGRGPNSPQVPVIPDPNVPGGILIAPGQPAPGPQIPGPLTPGPPP</sequence>
<dbReference type="RefSeq" id="WP_065142696.1">
    <property type="nucleotide sequence ID" value="NZ_LZLS01000031.1"/>
</dbReference>
<organism evidence="5 6">
    <name type="scientific">Mycobacterium asiaticum</name>
    <dbReference type="NCBI Taxonomy" id="1790"/>
    <lineage>
        <taxon>Bacteria</taxon>
        <taxon>Bacillati</taxon>
        <taxon>Actinomycetota</taxon>
        <taxon>Actinomycetes</taxon>
        <taxon>Mycobacteriales</taxon>
        <taxon>Mycobacteriaceae</taxon>
        <taxon>Mycobacterium</taxon>
    </lineage>
</organism>
<dbReference type="GO" id="GO:0005576">
    <property type="term" value="C:extracellular region"/>
    <property type="evidence" value="ECO:0007669"/>
    <property type="project" value="TreeGrafter"/>
</dbReference>
<gene>
    <name evidence="5" type="ORF">A5634_16245</name>
</gene>
<keyword evidence="3" id="KW-0732">Signal</keyword>
<dbReference type="OrthoDB" id="4368973at2"/>
<evidence type="ECO:0000256" key="2">
    <source>
        <dbReference type="SAM" id="MobiDB-lite"/>
    </source>
</evidence>
<evidence type="ECO:0000256" key="3">
    <source>
        <dbReference type="SAM" id="SignalP"/>
    </source>
</evidence>
<feature type="chain" id="PRO_5039507439" evidence="3">
    <location>
        <begin position="29"/>
        <end position="410"/>
    </location>
</feature>
<dbReference type="EMBL" id="LZLS01000031">
    <property type="protein sequence ID" value="OBK30411.1"/>
    <property type="molecule type" value="Genomic_DNA"/>
</dbReference>
<feature type="region of interest" description="Disordered" evidence="2">
    <location>
        <begin position="390"/>
        <end position="410"/>
    </location>
</feature>
<feature type="compositionally biased region" description="Pro residues" evidence="2">
    <location>
        <begin position="393"/>
        <end position="410"/>
    </location>
</feature>
<dbReference type="PANTHER" id="PTHR33371">
    <property type="entry name" value="INTERMEMBRANE PHOSPHOLIPID TRANSPORT SYSTEM BINDING PROTEIN MLAD-RELATED"/>
    <property type="match status" value="1"/>
</dbReference>
<dbReference type="PANTHER" id="PTHR33371:SF15">
    <property type="entry name" value="LIPOPROTEIN LPRN"/>
    <property type="match status" value="1"/>
</dbReference>
<evidence type="ECO:0000259" key="4">
    <source>
        <dbReference type="Pfam" id="PF02470"/>
    </source>
</evidence>
<feature type="domain" description="Mce/MlaD" evidence="4">
    <location>
        <begin position="41"/>
        <end position="116"/>
    </location>
</feature>
<dbReference type="Proteomes" id="UP000093928">
    <property type="component" value="Unassembled WGS sequence"/>
</dbReference>
<keyword evidence="1" id="KW-0175">Coiled coil</keyword>
<feature type="signal peptide" evidence="3">
    <location>
        <begin position="1"/>
        <end position="28"/>
    </location>
</feature>
<accession>A0A1A3P8C4</accession>